<name>A0A0J1I9L0_NIACI</name>
<evidence type="ECO:0000256" key="1">
    <source>
        <dbReference type="ARBA" id="ARBA00022448"/>
    </source>
</evidence>
<feature type="domain" description="ABC transporter" evidence="5">
    <location>
        <begin position="2"/>
        <end position="239"/>
    </location>
</feature>
<keyword evidence="2" id="KW-0547">Nucleotide-binding</keyword>
<keyword evidence="3" id="KW-0067">ATP-binding</keyword>
<protein>
    <submittedName>
        <fullName evidence="6">Iron ABC transporter ATPase</fullName>
    </submittedName>
</protein>
<dbReference type="PANTHER" id="PTHR42794">
    <property type="entry name" value="HEMIN IMPORT ATP-BINDING PROTEIN HMUV"/>
    <property type="match status" value="1"/>
</dbReference>
<dbReference type="InterPro" id="IPR027417">
    <property type="entry name" value="P-loop_NTPase"/>
</dbReference>
<dbReference type="GO" id="GO:0005524">
    <property type="term" value="F:ATP binding"/>
    <property type="evidence" value="ECO:0007669"/>
    <property type="project" value="UniProtKB-KW"/>
</dbReference>
<evidence type="ECO:0000259" key="5">
    <source>
        <dbReference type="PROSITE" id="PS50893"/>
    </source>
</evidence>
<dbReference type="AlphaFoldDB" id="A0A0J1I9L0"/>
<dbReference type="PROSITE" id="PS50893">
    <property type="entry name" value="ABC_TRANSPORTER_2"/>
    <property type="match status" value="1"/>
</dbReference>
<dbReference type="SUPFAM" id="SSF52540">
    <property type="entry name" value="P-loop containing nucleoside triphosphate hydrolases"/>
    <property type="match status" value="1"/>
</dbReference>
<keyword evidence="7" id="KW-1185">Reference proteome</keyword>
<dbReference type="InterPro" id="IPR003439">
    <property type="entry name" value="ABC_transporter-like_ATP-bd"/>
</dbReference>
<gene>
    <name evidence="6" type="ORF">ABW02_20930</name>
</gene>
<dbReference type="Gene3D" id="3.40.50.300">
    <property type="entry name" value="P-loop containing nucleotide triphosphate hydrolases"/>
    <property type="match status" value="1"/>
</dbReference>
<evidence type="ECO:0000313" key="7">
    <source>
        <dbReference type="Proteomes" id="UP000036045"/>
    </source>
</evidence>
<accession>A0A0J1I9L0</accession>
<evidence type="ECO:0000256" key="3">
    <source>
        <dbReference type="ARBA" id="ARBA00022840"/>
    </source>
</evidence>
<dbReference type="InterPro" id="IPR003593">
    <property type="entry name" value="AAA+_ATPase"/>
</dbReference>
<dbReference type="EMBL" id="LDPH01000029">
    <property type="protein sequence ID" value="KLV22663.1"/>
    <property type="molecule type" value="Genomic_DNA"/>
</dbReference>
<reference evidence="6 7" key="1">
    <citation type="submission" date="2015-05" db="EMBL/GenBank/DDBJ databases">
        <title>Whole genome sequence and identification of bacterial endophytes from Costus igneus.</title>
        <authorList>
            <person name="Lee Y.P."/>
            <person name="Gan H.M."/>
            <person name="Eng W."/>
            <person name="Wheatley M.S."/>
            <person name="Caraballo A."/>
            <person name="Polter S."/>
            <person name="Savka M.A."/>
            <person name="Hudson A.O."/>
        </authorList>
    </citation>
    <scope>NUCLEOTIDE SEQUENCE [LARGE SCALE GENOMIC DNA]</scope>
    <source>
        <strain evidence="6 7">RIT379</strain>
    </source>
</reference>
<dbReference type="GO" id="GO:0016887">
    <property type="term" value="F:ATP hydrolysis activity"/>
    <property type="evidence" value="ECO:0007669"/>
    <property type="project" value="InterPro"/>
</dbReference>
<keyword evidence="4" id="KW-1278">Translocase</keyword>
<evidence type="ECO:0000313" key="6">
    <source>
        <dbReference type="EMBL" id="KLV22663.1"/>
    </source>
</evidence>
<dbReference type="CDD" id="cd03214">
    <property type="entry name" value="ABC_Iron-Siderophores_B12_Hemin"/>
    <property type="match status" value="1"/>
</dbReference>
<dbReference type="Proteomes" id="UP000036045">
    <property type="component" value="Unassembled WGS sequence"/>
</dbReference>
<dbReference type="PANTHER" id="PTHR42794:SF1">
    <property type="entry name" value="HEMIN IMPORT ATP-BINDING PROTEIN HMUV"/>
    <property type="match status" value="1"/>
</dbReference>
<dbReference type="Pfam" id="PF01955">
    <property type="entry name" value="CbiZ"/>
    <property type="match status" value="1"/>
</dbReference>
<keyword evidence="1" id="KW-0813">Transport</keyword>
<organism evidence="6 7">
    <name type="scientific">Niallia circulans</name>
    <name type="common">Bacillus circulans</name>
    <dbReference type="NCBI Taxonomy" id="1397"/>
    <lineage>
        <taxon>Bacteria</taxon>
        <taxon>Bacillati</taxon>
        <taxon>Bacillota</taxon>
        <taxon>Bacilli</taxon>
        <taxon>Bacillales</taxon>
        <taxon>Bacillaceae</taxon>
        <taxon>Niallia</taxon>
    </lineage>
</organism>
<dbReference type="RefSeq" id="WP_047944199.1">
    <property type="nucleotide sequence ID" value="NZ_JBCLPU010000019.1"/>
</dbReference>
<sequence>MLNVRNLFFQYETKKILQNISFSVNKGEMIGILGPNGSGKTTLMKIISGILAPREGQVEIKGTSIDQYKTKELAKVVTVFSQHVNESFSYTVREIVSLGRYAHQSGLFQSWTSKDEEVITRVMKQTGVFVFQDKSIHALSGGEKQRVYLAQALAQEPEILLLDEPTNHLDLSYQKELLDSLREWSREKDLTIVCIFHDLNLAGLYCDRLLLLHDGKVEVDASPSDVLQEKRVKRIYKTNVKNTFHPSIPASQIALVPRELERKKVQIDTTAITVTSERVEMKAPFPLYTLSSGVTGAGMGWYKNFVNRHVDKTYRCEDYRKDMYEYLLQNGFSPQETVGMMTAVHTEDAAYQLLEQGDFSVMIVVTGGVGNAVDAAKTNAHSSSFHPGTINTWIFVNGTLSEQAFLQSVITATEAKAAVLRDRKIKDMETGTIATGTSTDSISVAATQVGTYLEFAGTITSLGKCIAEGVYHCLTKSLDKRDRRLAAK</sequence>
<evidence type="ECO:0000256" key="2">
    <source>
        <dbReference type="ARBA" id="ARBA00022741"/>
    </source>
</evidence>
<dbReference type="SMART" id="SM00382">
    <property type="entry name" value="AAA"/>
    <property type="match status" value="1"/>
</dbReference>
<dbReference type="Pfam" id="PF00005">
    <property type="entry name" value="ABC_tran"/>
    <property type="match status" value="1"/>
</dbReference>
<dbReference type="PATRIC" id="fig|1397.4.peg.2942"/>
<comment type="caution">
    <text evidence="6">The sequence shown here is derived from an EMBL/GenBank/DDBJ whole genome shotgun (WGS) entry which is preliminary data.</text>
</comment>
<proteinExistence type="predicted"/>
<evidence type="ECO:0000256" key="4">
    <source>
        <dbReference type="ARBA" id="ARBA00022967"/>
    </source>
</evidence>
<dbReference type="OrthoDB" id="9787851at2"/>
<dbReference type="FunFam" id="3.40.50.300:FF:000134">
    <property type="entry name" value="Iron-enterobactin ABC transporter ATP-binding protein"/>
    <property type="match status" value="1"/>
</dbReference>
<dbReference type="InterPro" id="IPR002808">
    <property type="entry name" value="AdoCbi_amidolase"/>
</dbReference>